<feature type="binding site" evidence="16">
    <location>
        <begin position="255"/>
        <end position="260"/>
    </location>
    <ligand>
        <name>substrate</name>
    </ligand>
</feature>
<comment type="catalytic activity">
    <reaction evidence="12 14">
        <text>hydrolysis of (1-&gt;4)-alpha-D-glucosidic linkage in 4-alpha-D-[(1-&gt;4)-alpha-D-glucanosyl]n trehalose to yield trehalose and (1-&gt;4)-alpha-D-glucan.</text>
        <dbReference type="EC" id="3.2.1.141"/>
    </reaction>
</comment>
<comment type="subcellular location">
    <subcellularLocation>
        <location evidence="1 15">Cytoplasm</location>
    </subcellularLocation>
</comment>
<keyword evidence="7 14" id="KW-0378">Hydrolase</keyword>
<dbReference type="SMART" id="SM00642">
    <property type="entry name" value="Aamy"/>
    <property type="match status" value="1"/>
</dbReference>
<name>A0A5R8ZYV5_PSENT</name>
<dbReference type="GO" id="GO:0005992">
    <property type="term" value="P:trehalose biosynthetic process"/>
    <property type="evidence" value="ECO:0007669"/>
    <property type="project" value="UniProtKB-UniRule"/>
</dbReference>
<dbReference type="Pfam" id="PF02922">
    <property type="entry name" value="CBM_48"/>
    <property type="match status" value="1"/>
</dbReference>
<dbReference type="GO" id="GO:0005737">
    <property type="term" value="C:cytoplasm"/>
    <property type="evidence" value="ECO:0007669"/>
    <property type="project" value="UniProtKB-SubCell"/>
</dbReference>
<evidence type="ECO:0000256" key="8">
    <source>
        <dbReference type="ARBA" id="ARBA00023277"/>
    </source>
</evidence>
<reference evidence="20" key="2">
    <citation type="submission" date="2019-06" db="EMBL/GenBank/DDBJ databases">
        <title>AzeR, a transcriptional regulator that responds to azelaic acid in Pseudomonas nitroreducens.</title>
        <authorList>
            <person name="Bez C."/>
            <person name="Javvadi S.G."/>
            <person name="Bertani I."/>
            <person name="Devescovi G."/>
            <person name="Studholme D.J."/>
            <person name="Geller A."/>
            <person name="Levy A."/>
            <person name="Venturi V."/>
        </authorList>
    </citation>
    <scope>NUCLEOTIDE SEQUENCE [LARGE SCALE GENOMIC DNA]</scope>
    <source>
        <strain evidence="20">DSM 9128</strain>
    </source>
</reference>
<evidence type="ECO:0000256" key="15">
    <source>
        <dbReference type="PIRSR" id="PIRSR006337-1"/>
    </source>
</evidence>
<dbReference type="InterPro" id="IPR004193">
    <property type="entry name" value="Glyco_hydro_13_N"/>
</dbReference>
<dbReference type="CDD" id="cd11325">
    <property type="entry name" value="AmyAc_GTHase"/>
    <property type="match status" value="1"/>
</dbReference>
<accession>A0A5R8ZYV5</accession>
<evidence type="ECO:0000256" key="16">
    <source>
        <dbReference type="PIRSR" id="PIRSR006337-2"/>
    </source>
</evidence>
<evidence type="ECO:0000256" key="6">
    <source>
        <dbReference type="ARBA" id="ARBA00022490"/>
    </source>
</evidence>
<feature type="domain" description="Glycosyl hydrolase family 13 catalytic" evidence="18">
    <location>
        <begin position="116"/>
        <end position="456"/>
    </location>
</feature>
<evidence type="ECO:0000256" key="11">
    <source>
        <dbReference type="ARBA" id="ARBA00033284"/>
    </source>
</evidence>
<proteinExistence type="inferred from homology"/>
<dbReference type="PANTHER" id="PTHR43651">
    <property type="entry name" value="1,4-ALPHA-GLUCAN-BRANCHING ENZYME"/>
    <property type="match status" value="1"/>
</dbReference>
<evidence type="ECO:0000256" key="12">
    <source>
        <dbReference type="ARBA" id="ARBA00034013"/>
    </source>
</evidence>
<dbReference type="Gene3D" id="3.20.20.80">
    <property type="entry name" value="Glycosidases"/>
    <property type="match status" value="1"/>
</dbReference>
<feature type="binding site" evidence="16">
    <location>
        <begin position="384"/>
        <end position="389"/>
    </location>
    <ligand>
        <name>substrate</name>
    </ligand>
</feature>
<dbReference type="Proteomes" id="UP000307510">
    <property type="component" value="Unassembled WGS sequence"/>
</dbReference>
<dbReference type="UniPathway" id="UPA00299"/>
<dbReference type="Gene3D" id="1.10.10.760">
    <property type="entry name" value="E-set domains of sugar-utilizing enzymes"/>
    <property type="match status" value="1"/>
</dbReference>
<dbReference type="Pfam" id="PF11941">
    <property type="entry name" value="DUF3459"/>
    <property type="match status" value="1"/>
</dbReference>
<dbReference type="InterPro" id="IPR006047">
    <property type="entry name" value="GH13_cat_dom"/>
</dbReference>
<evidence type="ECO:0000256" key="1">
    <source>
        <dbReference type="ARBA" id="ARBA00004496"/>
    </source>
</evidence>
<dbReference type="SUPFAM" id="SSF51445">
    <property type="entry name" value="(Trans)glycosidases"/>
    <property type="match status" value="1"/>
</dbReference>
<comment type="pathway">
    <text evidence="2 14">Glycan biosynthesis; trehalose biosynthesis.</text>
</comment>
<comment type="similarity">
    <text evidence="3 14">Belongs to the glycosyl hydrolase 13 family.</text>
</comment>
<dbReference type="PIRSF" id="PIRSF006337">
    <property type="entry name" value="Trehalose_TreZ"/>
    <property type="match status" value="1"/>
</dbReference>
<evidence type="ECO:0000256" key="10">
    <source>
        <dbReference type="ARBA" id="ARBA00032057"/>
    </source>
</evidence>
<dbReference type="InterPro" id="IPR044901">
    <property type="entry name" value="Trehalose_TreZ_E-set_sf"/>
</dbReference>
<sequence>MTVQPDRRHGAQVLPGGRVRFSLWAPDAQRVAVELGGGKRHDLEQLQDGWFGAEVPAIVGQTYRYRIDHDLLVADPASRDQAGGVEGESRVVDPDAYRWLYPDWRGRPWHEAVIYEVHAGLFDGFSALQGRLEELAALGITAIELMPLNAFPGRRNWGYDGVLPYAPSCAYGDPDTLRRLIDKAHGLGLMVFVDVVYNHFGPQGNYLGQYASTFFRADQQTPWGPAIDFRHPAVREFFIGNAEMWVREYRVDGLRIDAVHAISDKDFLRELAGRARQAADGRELHLILENENNEASLLQTDAPENGHGFDAQWNDDLHHCLHVLLTGEDEGYYVDYSHQPIEQLCRCLREGFAFQGETDYRGIARGEPSGRLSPQAFVVFLQNHDQVGNRALGERLTTLSHADRLRAASALVLLSPMVPMLFMGEEWGEQQPFLFFTDYQGELARAVTEGRREEFRGFSRFSSPGAAAWIPDPNDYQTYVASRPRPEHGDETWRAHCRELLQVRQRWLVPHLPGSRALDAQPLGERALSAKWRLGDGSLWRIDLNLGADDITVEPPGEAAQVLFCCGQGVAHYRHGWLGGTAMVASLETT</sequence>
<dbReference type="EMBL" id="VASG01000006">
    <property type="protein sequence ID" value="TLP71603.1"/>
    <property type="molecule type" value="Genomic_DNA"/>
</dbReference>
<keyword evidence="6" id="KW-0963">Cytoplasm</keyword>
<feature type="active site" description="Proton donor" evidence="15">
    <location>
        <position position="289"/>
    </location>
</feature>
<dbReference type="InterPro" id="IPR012768">
    <property type="entry name" value="Trehalose_TreZ"/>
</dbReference>
<dbReference type="AlphaFoldDB" id="A0A5R8ZYV5"/>
<evidence type="ECO:0000313" key="20">
    <source>
        <dbReference type="Proteomes" id="UP000307510"/>
    </source>
</evidence>
<organism evidence="19 20">
    <name type="scientific">Pseudomonas nitroreducens</name>
    <dbReference type="NCBI Taxonomy" id="46680"/>
    <lineage>
        <taxon>Bacteria</taxon>
        <taxon>Pseudomonadati</taxon>
        <taxon>Pseudomonadota</taxon>
        <taxon>Gammaproteobacteria</taxon>
        <taxon>Pseudomonadales</taxon>
        <taxon>Pseudomonadaceae</taxon>
        <taxon>Pseudomonas</taxon>
    </lineage>
</organism>
<comment type="caution">
    <text evidence="19">The sequence shown here is derived from an EMBL/GenBank/DDBJ whole genome shotgun (WGS) entry which is preliminary data.</text>
</comment>
<dbReference type="InterPro" id="IPR013783">
    <property type="entry name" value="Ig-like_fold"/>
</dbReference>
<dbReference type="PANTHER" id="PTHR43651:SF11">
    <property type="entry name" value="MALTO-OLIGOSYLTREHALOSE TREHALOHYDROLASE"/>
    <property type="match status" value="1"/>
</dbReference>
<dbReference type="SUPFAM" id="SSF81296">
    <property type="entry name" value="E set domains"/>
    <property type="match status" value="1"/>
</dbReference>
<protein>
    <recommendedName>
        <fullName evidence="5 13">Malto-oligosyltrehalose trehalohydrolase</fullName>
        <shortName evidence="14">MTHase</shortName>
        <ecNumber evidence="4 13">3.2.1.141</ecNumber>
    </recommendedName>
    <alternativeName>
        <fullName evidence="11 14">4-alpha-D-((1-&gt;4)-alpha-D-glucano)trehalose trehalohydrolase</fullName>
    </alternativeName>
    <alternativeName>
        <fullName evidence="10 14">Maltooligosyl trehalose trehalohydrolase</fullName>
    </alternativeName>
</protein>
<dbReference type="Gene3D" id="2.60.40.10">
    <property type="entry name" value="Immunoglobulins"/>
    <property type="match status" value="1"/>
</dbReference>
<evidence type="ECO:0000256" key="13">
    <source>
        <dbReference type="NCBIfam" id="TIGR02402"/>
    </source>
</evidence>
<dbReference type="EC" id="3.2.1.141" evidence="4 13"/>
<feature type="site" description="Transition state stabilizer" evidence="17">
    <location>
        <position position="385"/>
    </location>
</feature>
<dbReference type="InterPro" id="IPR014756">
    <property type="entry name" value="Ig_E-set"/>
</dbReference>
<gene>
    <name evidence="19" type="primary">treZ</name>
    <name evidence="19" type="ORF">FEA48_22555</name>
</gene>
<evidence type="ECO:0000256" key="5">
    <source>
        <dbReference type="ARBA" id="ARBA00015938"/>
    </source>
</evidence>
<dbReference type="GO" id="GO:0033942">
    <property type="term" value="F:4-alpha-D-(1-&gt;4)-alpha-D-glucanotrehalose trehalohydrolase activity"/>
    <property type="evidence" value="ECO:0007669"/>
    <property type="project" value="UniProtKB-EC"/>
</dbReference>
<evidence type="ECO:0000256" key="9">
    <source>
        <dbReference type="ARBA" id="ARBA00023295"/>
    </source>
</evidence>
<dbReference type="InterPro" id="IPR017853">
    <property type="entry name" value="GH"/>
</dbReference>
<evidence type="ECO:0000313" key="19">
    <source>
        <dbReference type="EMBL" id="TLP71603.1"/>
    </source>
</evidence>
<dbReference type="InterPro" id="IPR022567">
    <property type="entry name" value="DUF3459"/>
</dbReference>
<keyword evidence="9 14" id="KW-0326">Glycosidase</keyword>
<evidence type="ECO:0000256" key="7">
    <source>
        <dbReference type="ARBA" id="ARBA00022801"/>
    </source>
</evidence>
<feature type="active site" description="Nucleophile" evidence="15">
    <location>
        <position position="257"/>
    </location>
</feature>
<evidence type="ECO:0000259" key="18">
    <source>
        <dbReference type="SMART" id="SM00642"/>
    </source>
</evidence>
<evidence type="ECO:0000256" key="17">
    <source>
        <dbReference type="PIRSR" id="PIRSR006337-3"/>
    </source>
</evidence>
<dbReference type="RefSeq" id="WP_138215781.1">
    <property type="nucleotide sequence ID" value="NZ_VASG01000006.1"/>
</dbReference>
<evidence type="ECO:0000256" key="3">
    <source>
        <dbReference type="ARBA" id="ARBA00008061"/>
    </source>
</evidence>
<evidence type="ECO:0000256" key="4">
    <source>
        <dbReference type="ARBA" id="ARBA00012268"/>
    </source>
</evidence>
<reference evidence="19 20" key="1">
    <citation type="submission" date="2019-05" db="EMBL/GenBank/DDBJ databases">
        <authorList>
            <person name="Moore K."/>
            <person name="O'Neill P."/>
            <person name="Farbos A."/>
            <person name="Studholme D.J."/>
        </authorList>
    </citation>
    <scope>NUCLEOTIDE SEQUENCE [LARGE SCALE GENOMIC DNA]</scope>
    <source>
        <strain evidence="19 20">DSM 9128</strain>
    </source>
</reference>
<dbReference type="Pfam" id="PF00128">
    <property type="entry name" value="Alpha-amylase"/>
    <property type="match status" value="1"/>
</dbReference>
<keyword evidence="8" id="KW-0119">Carbohydrate metabolism</keyword>
<evidence type="ECO:0000256" key="2">
    <source>
        <dbReference type="ARBA" id="ARBA00005199"/>
    </source>
</evidence>
<dbReference type="NCBIfam" id="TIGR02402">
    <property type="entry name" value="trehalose_TreZ"/>
    <property type="match status" value="1"/>
</dbReference>
<evidence type="ECO:0000256" key="14">
    <source>
        <dbReference type="PIRNR" id="PIRNR006337"/>
    </source>
</evidence>
<dbReference type="CDD" id="cd02853">
    <property type="entry name" value="E_set_MTHase_like_N"/>
    <property type="match status" value="1"/>
</dbReference>
<feature type="binding site" evidence="16">
    <location>
        <begin position="315"/>
        <end position="319"/>
    </location>
    <ligand>
        <name>substrate</name>
    </ligand>
</feature>